<evidence type="ECO:0000256" key="3">
    <source>
        <dbReference type="ARBA" id="ARBA00012140"/>
    </source>
</evidence>
<keyword evidence="9 13" id="KW-0694">RNA-binding</keyword>
<evidence type="ECO:0000313" key="16">
    <source>
        <dbReference type="EMBL" id="RAR60923.1"/>
    </source>
</evidence>
<dbReference type="GO" id="GO:0003723">
    <property type="term" value="F:RNA binding"/>
    <property type="evidence" value="ECO:0007669"/>
    <property type="project" value="UniProtKB-UniRule"/>
</dbReference>
<accession>A0A328XUP8</accession>
<evidence type="ECO:0000256" key="8">
    <source>
        <dbReference type="ARBA" id="ARBA00022691"/>
    </source>
</evidence>
<dbReference type="EMBL" id="QLSX01000006">
    <property type="protein sequence ID" value="RAR60923.1"/>
    <property type="molecule type" value="Genomic_DNA"/>
</dbReference>
<evidence type="ECO:0000256" key="4">
    <source>
        <dbReference type="ARBA" id="ARBA00022490"/>
    </source>
</evidence>
<feature type="region of interest" description="Disordered" evidence="14">
    <location>
        <begin position="1"/>
        <end position="54"/>
    </location>
</feature>
<evidence type="ECO:0000256" key="6">
    <source>
        <dbReference type="ARBA" id="ARBA00022603"/>
    </source>
</evidence>
<evidence type="ECO:0000256" key="1">
    <source>
        <dbReference type="ARBA" id="ARBA00002724"/>
    </source>
</evidence>
<dbReference type="InterPro" id="IPR006027">
    <property type="entry name" value="NusB_RsmB_TIM44"/>
</dbReference>
<keyword evidence="4" id="KW-0963">Cytoplasm</keyword>
<evidence type="ECO:0000256" key="14">
    <source>
        <dbReference type="SAM" id="MobiDB-lite"/>
    </source>
</evidence>
<dbReference type="Gene3D" id="3.30.70.1170">
    <property type="entry name" value="Sun protein, domain 3"/>
    <property type="match status" value="1"/>
</dbReference>
<gene>
    <name evidence="16" type="ORF">BCL93_106128</name>
</gene>
<dbReference type="Pfam" id="PF22458">
    <property type="entry name" value="RsmF-B_ferredox"/>
    <property type="match status" value="1"/>
</dbReference>
<feature type="binding site" evidence="13">
    <location>
        <position position="370"/>
    </location>
    <ligand>
        <name>S-adenosyl-L-methionine</name>
        <dbReference type="ChEBI" id="CHEBI:59789"/>
    </ligand>
</feature>
<dbReference type="OrthoDB" id="9810297at2"/>
<keyword evidence="8 13" id="KW-0949">S-adenosyl-L-methionine</keyword>
<dbReference type="PRINTS" id="PR02008">
    <property type="entry name" value="RCMTFAMILY"/>
</dbReference>
<comment type="subcellular location">
    <subcellularLocation>
        <location evidence="2">Cytoplasm</location>
    </subcellularLocation>
</comment>
<evidence type="ECO:0000256" key="10">
    <source>
        <dbReference type="ARBA" id="ARBA00030399"/>
    </source>
</evidence>
<dbReference type="PANTHER" id="PTHR22807:SF61">
    <property type="entry name" value="NOL1_NOP2_SUN FAMILY PROTEIN _ ANTITERMINATION NUSB DOMAIN-CONTAINING PROTEIN"/>
    <property type="match status" value="1"/>
</dbReference>
<comment type="function">
    <text evidence="1">Specifically methylates the cytosine at position 967 (m5C967) of 16S rRNA.</text>
</comment>
<keyword evidence="5" id="KW-0698">rRNA processing</keyword>
<evidence type="ECO:0000256" key="13">
    <source>
        <dbReference type="PROSITE-ProRule" id="PRU01023"/>
    </source>
</evidence>
<dbReference type="InterPro" id="IPR035926">
    <property type="entry name" value="NusB-like_sf"/>
</dbReference>
<dbReference type="PROSITE" id="PS51686">
    <property type="entry name" value="SAM_MT_RSMB_NOP"/>
    <property type="match status" value="1"/>
</dbReference>
<dbReference type="RefSeq" id="WP_112055099.1">
    <property type="nucleotide sequence ID" value="NZ_QLSX01000006.1"/>
</dbReference>
<dbReference type="SUPFAM" id="SSF48013">
    <property type="entry name" value="NusB-like"/>
    <property type="match status" value="1"/>
</dbReference>
<reference evidence="16 17" key="1">
    <citation type="submission" date="2018-06" db="EMBL/GenBank/DDBJ databases">
        <title>Comparative analysis of microorganisms from saline springs in Andes Mountain Range, Colombia.</title>
        <authorList>
            <person name="Rubin E."/>
        </authorList>
    </citation>
    <scope>NUCLEOTIDE SEQUENCE [LARGE SCALE GENOMIC DNA]</scope>
    <source>
        <strain evidence="16 17">USBA-857</strain>
    </source>
</reference>
<dbReference type="InterPro" id="IPR054728">
    <property type="entry name" value="RsmB-like_ferredoxin"/>
</dbReference>
<dbReference type="InterPro" id="IPR001678">
    <property type="entry name" value="MeTrfase_RsmB-F_NOP2_dom"/>
</dbReference>
<keyword evidence="7 13" id="KW-0808">Transferase</keyword>
<dbReference type="Gene3D" id="1.10.940.10">
    <property type="entry name" value="NusB-like"/>
    <property type="match status" value="1"/>
</dbReference>
<dbReference type="InterPro" id="IPR049560">
    <property type="entry name" value="MeTrfase_RsmB-F_NOP2_cat"/>
</dbReference>
<evidence type="ECO:0000259" key="15">
    <source>
        <dbReference type="PROSITE" id="PS51686"/>
    </source>
</evidence>
<comment type="catalytic activity">
    <reaction evidence="12">
        <text>cytidine(967) in 16S rRNA + S-adenosyl-L-methionine = 5-methylcytidine(967) in 16S rRNA + S-adenosyl-L-homocysteine + H(+)</text>
        <dbReference type="Rhea" id="RHEA:42748"/>
        <dbReference type="Rhea" id="RHEA-COMP:10219"/>
        <dbReference type="Rhea" id="RHEA-COMP:10220"/>
        <dbReference type="ChEBI" id="CHEBI:15378"/>
        <dbReference type="ChEBI" id="CHEBI:57856"/>
        <dbReference type="ChEBI" id="CHEBI:59789"/>
        <dbReference type="ChEBI" id="CHEBI:74483"/>
        <dbReference type="ChEBI" id="CHEBI:82748"/>
        <dbReference type="EC" id="2.1.1.176"/>
    </reaction>
</comment>
<dbReference type="GO" id="GO:0070475">
    <property type="term" value="P:rRNA base methylation"/>
    <property type="evidence" value="ECO:0007669"/>
    <property type="project" value="TreeGrafter"/>
</dbReference>
<dbReference type="AlphaFoldDB" id="A0A328XUP8"/>
<dbReference type="GO" id="GO:0006355">
    <property type="term" value="P:regulation of DNA-templated transcription"/>
    <property type="evidence" value="ECO:0007669"/>
    <property type="project" value="InterPro"/>
</dbReference>
<feature type="binding site" evidence="13">
    <location>
        <position position="352"/>
    </location>
    <ligand>
        <name>S-adenosyl-L-methionine</name>
        <dbReference type="ChEBI" id="CHEBI:59789"/>
    </ligand>
</feature>
<keyword evidence="6 13" id="KW-0489">Methyltransferase</keyword>
<dbReference type="FunFam" id="3.30.70.1170:FF:000002">
    <property type="entry name" value="Ribosomal RNA small subunit methyltransferase B"/>
    <property type="match status" value="1"/>
</dbReference>
<dbReference type="Proteomes" id="UP000249700">
    <property type="component" value="Unassembled WGS sequence"/>
</dbReference>
<comment type="similarity">
    <text evidence="13">Belongs to the class I-like SAM-binding methyltransferase superfamily. RsmB/NOP family.</text>
</comment>
<dbReference type="GO" id="GO:0005829">
    <property type="term" value="C:cytosol"/>
    <property type="evidence" value="ECO:0007669"/>
    <property type="project" value="TreeGrafter"/>
</dbReference>
<proteinExistence type="inferred from homology"/>
<feature type="binding site" evidence="13">
    <location>
        <position position="326"/>
    </location>
    <ligand>
        <name>S-adenosyl-L-methionine</name>
        <dbReference type="ChEBI" id="CHEBI:59789"/>
    </ligand>
</feature>
<sequence>MSQAKDNRRQDAKSDHSKSDHSKPSGGKPNNAKRRPGKGKSQHQASTDGQGGQGLRAEAARALVPILNAKGSLSGLDDSRVAPRDRALLREICYGVCRTLPRLEALAGVLLRSPFKARDTDIQALLLVGIYQLLYLRIPAHAAVGETAGAARLLNKAWATRVLNGCLRRLQREASEMQAKVDRDPAVALLHPVWWLKALRQAWPDDWREIAIANNQPGPMTLRVNRRRSSQETYLERLRETDIEARPCQHAPDGLTLDAPCDVSALPGFTEGEVSVQDEAAQLAVELLGPALAPRPGARVLDACCAPGGKTAHLLEAFDISLRALDSSAERLHRVDATLERLGLTAQVSAADASEQDWWDGIPYDAILLDAPCSGSGVIRRHPDIKRLRRPEDIGQLAALQARLLDNLWQTLAPGGTLVYATCSVLPEENAEQIAAFLERTPDAVVDTPADLPWGRAAGAGRQLLPREHGHDGFFYARLTRQA</sequence>
<dbReference type="Gene3D" id="3.40.50.150">
    <property type="entry name" value="Vaccinia Virus protein VP39"/>
    <property type="match status" value="1"/>
</dbReference>
<feature type="compositionally biased region" description="Basic and acidic residues" evidence="14">
    <location>
        <begin position="1"/>
        <end position="23"/>
    </location>
</feature>
<evidence type="ECO:0000256" key="9">
    <source>
        <dbReference type="ARBA" id="ARBA00022884"/>
    </source>
</evidence>
<feature type="domain" description="SAM-dependent MTase RsmB/NOP-type" evidence="15">
    <location>
        <begin position="210"/>
        <end position="482"/>
    </location>
</feature>
<evidence type="ECO:0000256" key="5">
    <source>
        <dbReference type="ARBA" id="ARBA00022552"/>
    </source>
</evidence>
<dbReference type="NCBIfam" id="NF008149">
    <property type="entry name" value="PRK10901.1"/>
    <property type="match status" value="1"/>
</dbReference>
<dbReference type="GO" id="GO:0009383">
    <property type="term" value="F:rRNA (cytosine-C5-)-methyltransferase activity"/>
    <property type="evidence" value="ECO:0007669"/>
    <property type="project" value="TreeGrafter"/>
</dbReference>
<dbReference type="InterPro" id="IPR023267">
    <property type="entry name" value="RCMT"/>
</dbReference>
<dbReference type="PANTHER" id="PTHR22807">
    <property type="entry name" value="NOP2 YEAST -RELATED NOL1/NOP2/FMU SUN DOMAIN-CONTAINING"/>
    <property type="match status" value="1"/>
</dbReference>
<evidence type="ECO:0000313" key="17">
    <source>
        <dbReference type="Proteomes" id="UP000249700"/>
    </source>
</evidence>
<dbReference type="FunFam" id="3.40.50.150:FF:000022">
    <property type="entry name" value="Ribosomal RNA small subunit methyltransferase B"/>
    <property type="match status" value="1"/>
</dbReference>
<feature type="compositionally biased region" description="Basic residues" evidence="14">
    <location>
        <begin position="31"/>
        <end position="41"/>
    </location>
</feature>
<evidence type="ECO:0000256" key="2">
    <source>
        <dbReference type="ARBA" id="ARBA00004496"/>
    </source>
</evidence>
<evidence type="ECO:0000256" key="11">
    <source>
        <dbReference type="ARBA" id="ARBA00031088"/>
    </source>
</evidence>
<dbReference type="InterPro" id="IPR029063">
    <property type="entry name" value="SAM-dependent_MTases_sf"/>
</dbReference>
<dbReference type="Pfam" id="PF01189">
    <property type="entry name" value="Methyltr_RsmB-F"/>
    <property type="match status" value="1"/>
</dbReference>
<name>A0A328XUP8_9GAMM</name>
<dbReference type="SUPFAM" id="SSF53335">
    <property type="entry name" value="S-adenosyl-L-methionine-dependent methyltransferases"/>
    <property type="match status" value="1"/>
</dbReference>
<dbReference type="Pfam" id="PF01029">
    <property type="entry name" value="NusB"/>
    <property type="match status" value="1"/>
</dbReference>
<protein>
    <recommendedName>
        <fullName evidence="3">16S rRNA (cytosine(967)-C(5))-methyltransferase</fullName>
        <ecNumber evidence="3">2.1.1.176</ecNumber>
    </recommendedName>
    <alternativeName>
        <fullName evidence="10">16S rRNA m5C967 methyltransferase</fullName>
    </alternativeName>
    <alternativeName>
        <fullName evidence="11">rRNA (cytosine-C(5)-)-methyltransferase RsmB</fullName>
    </alternativeName>
</protein>
<organism evidence="16 17">
    <name type="scientific">Onishia taeanensis</name>
    <dbReference type="NCBI Taxonomy" id="284577"/>
    <lineage>
        <taxon>Bacteria</taxon>
        <taxon>Pseudomonadati</taxon>
        <taxon>Pseudomonadota</taxon>
        <taxon>Gammaproteobacteria</taxon>
        <taxon>Oceanospirillales</taxon>
        <taxon>Halomonadaceae</taxon>
        <taxon>Onishia</taxon>
    </lineage>
</organism>
<comment type="caution">
    <text evidence="16">The sequence shown here is derived from an EMBL/GenBank/DDBJ whole genome shotgun (WGS) entry which is preliminary data.</text>
</comment>
<dbReference type="CDD" id="cd02440">
    <property type="entry name" value="AdoMet_MTases"/>
    <property type="match status" value="1"/>
</dbReference>
<feature type="binding site" evidence="13">
    <location>
        <begin position="304"/>
        <end position="310"/>
    </location>
    <ligand>
        <name>S-adenosyl-L-methionine</name>
        <dbReference type="ChEBI" id="CHEBI:59789"/>
    </ligand>
</feature>
<dbReference type="InterPro" id="IPR004573">
    <property type="entry name" value="rRNA_ssu_MeTfrase_B"/>
</dbReference>
<evidence type="ECO:0000256" key="7">
    <source>
        <dbReference type="ARBA" id="ARBA00022679"/>
    </source>
</evidence>
<dbReference type="NCBIfam" id="TIGR00563">
    <property type="entry name" value="rsmB"/>
    <property type="match status" value="1"/>
</dbReference>
<evidence type="ECO:0000256" key="12">
    <source>
        <dbReference type="ARBA" id="ARBA00047283"/>
    </source>
</evidence>
<dbReference type="Gene3D" id="1.10.287.730">
    <property type="entry name" value="Helix hairpin bin"/>
    <property type="match status" value="1"/>
</dbReference>
<feature type="active site" description="Nucleophile" evidence="13">
    <location>
        <position position="423"/>
    </location>
</feature>
<dbReference type="EC" id="2.1.1.176" evidence="3"/>